<gene>
    <name evidence="5" type="ORF">SAMN02745751_00030</name>
</gene>
<proteinExistence type="predicted"/>
<keyword evidence="3 5" id="KW-0067">ATP-binding</keyword>
<accession>A0A1M6A8U8</accession>
<organism evidence="5 6">
    <name type="scientific">Dethiosulfatibacter aminovorans DSM 17477</name>
    <dbReference type="NCBI Taxonomy" id="1121476"/>
    <lineage>
        <taxon>Bacteria</taxon>
        <taxon>Bacillati</taxon>
        <taxon>Bacillota</taxon>
        <taxon>Tissierellia</taxon>
        <taxon>Dethiosulfatibacter</taxon>
    </lineage>
</organism>
<evidence type="ECO:0000259" key="4">
    <source>
        <dbReference type="PROSITE" id="PS50893"/>
    </source>
</evidence>
<dbReference type="EMBL" id="FQZL01000004">
    <property type="protein sequence ID" value="SHI32877.1"/>
    <property type="molecule type" value="Genomic_DNA"/>
</dbReference>
<dbReference type="STRING" id="1121476.SAMN02745751_00030"/>
<dbReference type="GO" id="GO:0016887">
    <property type="term" value="F:ATP hydrolysis activity"/>
    <property type="evidence" value="ECO:0007669"/>
    <property type="project" value="InterPro"/>
</dbReference>
<evidence type="ECO:0000313" key="6">
    <source>
        <dbReference type="Proteomes" id="UP000184052"/>
    </source>
</evidence>
<dbReference type="InterPro" id="IPR051782">
    <property type="entry name" value="ABC_Transporter_VariousFunc"/>
</dbReference>
<dbReference type="SUPFAM" id="SSF52540">
    <property type="entry name" value="P-loop containing nucleoside triphosphate hydrolases"/>
    <property type="match status" value="1"/>
</dbReference>
<keyword evidence="2" id="KW-0547">Nucleotide-binding</keyword>
<dbReference type="Gene3D" id="3.40.50.300">
    <property type="entry name" value="P-loop containing nucleotide triphosphate hydrolases"/>
    <property type="match status" value="1"/>
</dbReference>
<dbReference type="PROSITE" id="PS50893">
    <property type="entry name" value="ABC_TRANSPORTER_2"/>
    <property type="match status" value="1"/>
</dbReference>
<dbReference type="Proteomes" id="UP000184052">
    <property type="component" value="Unassembled WGS sequence"/>
</dbReference>
<protein>
    <submittedName>
        <fullName evidence="5">ABC-2 type transport system ATP-binding protein</fullName>
    </submittedName>
</protein>
<keyword evidence="6" id="KW-1185">Reference proteome</keyword>
<dbReference type="InterPro" id="IPR027417">
    <property type="entry name" value="P-loop_NTPase"/>
</dbReference>
<dbReference type="Pfam" id="PF00005">
    <property type="entry name" value="ABC_tran"/>
    <property type="match status" value="1"/>
</dbReference>
<evidence type="ECO:0000256" key="3">
    <source>
        <dbReference type="ARBA" id="ARBA00022840"/>
    </source>
</evidence>
<dbReference type="CDD" id="cd03230">
    <property type="entry name" value="ABC_DR_subfamily_A"/>
    <property type="match status" value="1"/>
</dbReference>
<dbReference type="InterPro" id="IPR003439">
    <property type="entry name" value="ABC_transporter-like_ATP-bd"/>
</dbReference>
<dbReference type="RefSeq" id="WP_073045349.1">
    <property type="nucleotide sequence ID" value="NZ_FQZL01000004.1"/>
</dbReference>
<evidence type="ECO:0000256" key="1">
    <source>
        <dbReference type="ARBA" id="ARBA00022448"/>
    </source>
</evidence>
<dbReference type="InterPro" id="IPR003593">
    <property type="entry name" value="AAA+_ATPase"/>
</dbReference>
<name>A0A1M6A8U8_9FIRM</name>
<dbReference type="GO" id="GO:0005524">
    <property type="term" value="F:ATP binding"/>
    <property type="evidence" value="ECO:0007669"/>
    <property type="project" value="UniProtKB-KW"/>
</dbReference>
<evidence type="ECO:0000256" key="2">
    <source>
        <dbReference type="ARBA" id="ARBA00022741"/>
    </source>
</evidence>
<keyword evidence="1" id="KW-0813">Transport</keyword>
<dbReference type="OrthoDB" id="9775135at2"/>
<sequence length="241" mass="26879">MLKIKNLSKSYSKGTKKAVDNISFTARKGEIYGFLGPNGAGKTTTIKMIVGLLKQDEGSISISGKDTVRESLETKLLTSYVPDNPQVYEKLKGIEYLNFMADVYNVGKNERKERISKYLSTFELEDAVNDLISSYSHGMKQKIVLTGALISDPDLFVLDEPMVGLDPKSSFNLKEIMREMCDNGKTVFFSTHVLEVAEKICDKIAIINKGKIIAEGTMAELKQKAGKEESLERIFLEVTEK</sequence>
<reference evidence="5 6" key="1">
    <citation type="submission" date="2016-11" db="EMBL/GenBank/DDBJ databases">
        <authorList>
            <person name="Jaros S."/>
            <person name="Januszkiewicz K."/>
            <person name="Wedrychowicz H."/>
        </authorList>
    </citation>
    <scope>NUCLEOTIDE SEQUENCE [LARGE SCALE GENOMIC DNA]</scope>
    <source>
        <strain evidence="5 6">DSM 17477</strain>
    </source>
</reference>
<dbReference type="SMART" id="SM00382">
    <property type="entry name" value="AAA"/>
    <property type="match status" value="1"/>
</dbReference>
<dbReference type="PANTHER" id="PTHR42939">
    <property type="entry name" value="ABC TRANSPORTER ATP-BINDING PROTEIN ALBC-RELATED"/>
    <property type="match status" value="1"/>
</dbReference>
<evidence type="ECO:0000313" key="5">
    <source>
        <dbReference type="EMBL" id="SHI32877.1"/>
    </source>
</evidence>
<dbReference type="AlphaFoldDB" id="A0A1M6A8U8"/>
<feature type="domain" description="ABC transporter" evidence="4">
    <location>
        <begin position="2"/>
        <end position="234"/>
    </location>
</feature>
<dbReference type="PANTHER" id="PTHR42939:SF1">
    <property type="entry name" value="ABC TRANSPORTER ATP-BINDING PROTEIN ALBC-RELATED"/>
    <property type="match status" value="1"/>
</dbReference>